<organism evidence="1 2">
    <name type="scientific">Marinilabilia rubra</name>
    <dbReference type="NCBI Taxonomy" id="2162893"/>
    <lineage>
        <taxon>Bacteria</taxon>
        <taxon>Pseudomonadati</taxon>
        <taxon>Bacteroidota</taxon>
        <taxon>Bacteroidia</taxon>
        <taxon>Marinilabiliales</taxon>
        <taxon>Marinilabiliaceae</taxon>
        <taxon>Marinilabilia</taxon>
    </lineage>
</organism>
<dbReference type="Pfam" id="PF16260">
    <property type="entry name" value="DUF4914"/>
    <property type="match status" value="1"/>
</dbReference>
<protein>
    <submittedName>
        <fullName evidence="1">DUF4914 domain-containing protein</fullName>
    </submittedName>
</protein>
<evidence type="ECO:0000313" key="1">
    <source>
        <dbReference type="EMBL" id="PWD98603.1"/>
    </source>
</evidence>
<dbReference type="AlphaFoldDB" id="A0A2U2B6D5"/>
<keyword evidence="2" id="KW-1185">Reference proteome</keyword>
<dbReference type="EMBL" id="QEWP01000012">
    <property type="protein sequence ID" value="PWD98603.1"/>
    <property type="molecule type" value="Genomic_DNA"/>
</dbReference>
<dbReference type="OrthoDB" id="9763944at2"/>
<comment type="caution">
    <text evidence="1">The sequence shown here is derived from an EMBL/GenBank/DDBJ whole genome shotgun (WGS) entry which is preliminary data.</text>
</comment>
<gene>
    <name evidence="1" type="ORF">DDZ16_14150</name>
</gene>
<reference evidence="1 2" key="1">
    <citation type="submission" date="2018-05" db="EMBL/GenBank/DDBJ databases">
        <title>Marinilabilia rubrum sp. nov., isolated from saltern sediment.</title>
        <authorList>
            <person name="Zhang R."/>
        </authorList>
    </citation>
    <scope>NUCLEOTIDE SEQUENCE [LARGE SCALE GENOMIC DNA]</scope>
    <source>
        <strain evidence="1 2">WTE16</strain>
    </source>
</reference>
<dbReference type="Proteomes" id="UP000244956">
    <property type="component" value="Unassembled WGS sequence"/>
</dbReference>
<dbReference type="SUPFAM" id="SSF53795">
    <property type="entry name" value="PEP carboxykinase-like"/>
    <property type="match status" value="1"/>
</dbReference>
<dbReference type="RefSeq" id="WP_109265137.1">
    <property type="nucleotide sequence ID" value="NZ_QEWP01000012.1"/>
</dbReference>
<sequence>MSDFFKTIESKGVKLPADVENLLRSCKGFTVFDTHEQLADAAVGGKDGRVFEVKYDVPGKGEYTEAIVNRVKNGISANYLEPYMRRRDPGTMSVADDLPSDKPRFKDRYGYEFDSLKNETFDWLKDQELAIFFYYAGNKEHNVGVGGIAIAPANAGFFAMGLAMLQRITTVEELDSSFDVESVIYVAPTFRHTHFEGKQAVIHNRTEKVHEVYSYNLYPGPSAKKGLYGALLNKGEKENWITAHCSTAAVISPYDSVTTFMHEGASGGGKSEMLQHIVREPSGEITIGENIQTKEKRAINLPIFCSFGPVTDDMALCPNELQKDDGKLRVLDAENAWFIRTDSVNEYGDDPTLEKLTINPPTPLLFLNIDANPDSTALIWDHIEDEPGKRCPNPRVVVPRDIVPGVVHKPVTVDVRSFGVRTPPCTRENPNYGIIGLFHVLPPALAWLWRLVSPRGHGNPSIVDSGGMQSEGVGSYWPFATGKMVPHANMLLDQIIKNPRVGYALVPNQHIGVWKVGFKPQMLMREYHTRRGNAKLRRDQYQDARCSLLGYELNYLTIEGSKIPSRFLKVYKQNEVGTEGYDAGAEILFDFFKKELPKFLTPDLSPTGRRIIEACLNGASVEDYSKIIPMSYQYSFMTMEDYDNMF</sequence>
<name>A0A2U2B6D5_9BACT</name>
<dbReference type="InterPro" id="IPR032583">
    <property type="entry name" value="DUF4914"/>
</dbReference>
<evidence type="ECO:0000313" key="2">
    <source>
        <dbReference type="Proteomes" id="UP000244956"/>
    </source>
</evidence>
<accession>A0A2U2B6D5</accession>
<proteinExistence type="predicted"/>